<name>A0A383BGM8_9ZZZZ</name>
<dbReference type="SUPFAM" id="SSF53335">
    <property type="entry name" value="S-adenosyl-L-methionine-dependent methyltransferases"/>
    <property type="match status" value="1"/>
</dbReference>
<dbReference type="AlphaFoldDB" id="A0A383BGM8"/>
<evidence type="ECO:0000256" key="2">
    <source>
        <dbReference type="ARBA" id="ARBA00022603"/>
    </source>
</evidence>
<dbReference type="GO" id="GO:0032259">
    <property type="term" value="P:methylation"/>
    <property type="evidence" value="ECO:0007669"/>
    <property type="project" value="UniProtKB-KW"/>
</dbReference>
<dbReference type="GO" id="GO:0008168">
    <property type="term" value="F:methyltransferase activity"/>
    <property type="evidence" value="ECO:0007669"/>
    <property type="project" value="UniProtKB-KW"/>
</dbReference>
<dbReference type="Gene3D" id="3.40.50.150">
    <property type="entry name" value="Vaccinia Virus protein VP39"/>
    <property type="match status" value="1"/>
</dbReference>
<comment type="similarity">
    <text evidence="1">Belongs to the UPF0677 family.</text>
</comment>
<reference evidence="4" key="1">
    <citation type="submission" date="2018-05" db="EMBL/GenBank/DDBJ databases">
        <authorList>
            <person name="Lanie J.A."/>
            <person name="Ng W.-L."/>
            <person name="Kazmierczak K.M."/>
            <person name="Andrzejewski T.M."/>
            <person name="Davidsen T.M."/>
            <person name="Wayne K.J."/>
            <person name="Tettelin H."/>
            <person name="Glass J.I."/>
            <person name="Rusch D."/>
            <person name="Podicherti R."/>
            <person name="Tsui H.-C.T."/>
            <person name="Winkler M.E."/>
        </authorList>
    </citation>
    <scope>NUCLEOTIDE SEQUENCE</scope>
</reference>
<dbReference type="NCBIfam" id="TIGR00027">
    <property type="entry name" value="mthyl_TIGR00027"/>
    <property type="match status" value="1"/>
</dbReference>
<proteinExistence type="inferred from homology"/>
<dbReference type="InterPro" id="IPR029063">
    <property type="entry name" value="SAM-dependent_MTases_sf"/>
</dbReference>
<dbReference type="InterPro" id="IPR007213">
    <property type="entry name" value="Ppm1/Ppm2/Tcmp"/>
</dbReference>
<evidence type="ECO:0008006" key="5">
    <source>
        <dbReference type="Google" id="ProtNLM"/>
    </source>
</evidence>
<sequence>PARQFVVLGAGWDTRCYDLPEDTQVKCFEIDMAPTLKAKVKGVQSAGIPHDHVTFVETDFNQRTWLDALSNKGFDTNVTTHVLWEGVSMYLTENAVLDTLKLVATLPEGSTIAFDYFSREFINGEPPYDNLSSKRMRQGTSYYSETLTYGISTRKPARDAVEKIVNECGLQLRHFEHTHEEETPPLYAFATAVKQSNN</sequence>
<evidence type="ECO:0000313" key="4">
    <source>
        <dbReference type="EMBL" id="SVE19336.1"/>
    </source>
</evidence>
<evidence type="ECO:0000256" key="3">
    <source>
        <dbReference type="ARBA" id="ARBA00022679"/>
    </source>
</evidence>
<feature type="non-terminal residue" evidence="4">
    <location>
        <position position="1"/>
    </location>
</feature>
<protein>
    <recommendedName>
        <fullName evidence="5">S-adenosyl-L-methionine-dependent methyltransferase</fullName>
    </recommendedName>
</protein>
<dbReference type="PANTHER" id="PTHR43619:SF2">
    <property type="entry name" value="S-ADENOSYL-L-METHIONINE-DEPENDENT METHYLTRANSFERASES SUPERFAMILY PROTEIN"/>
    <property type="match status" value="1"/>
</dbReference>
<accession>A0A383BGM8</accession>
<dbReference type="Pfam" id="PF04072">
    <property type="entry name" value="LCM"/>
    <property type="match status" value="1"/>
</dbReference>
<organism evidence="4">
    <name type="scientific">marine metagenome</name>
    <dbReference type="NCBI Taxonomy" id="408172"/>
    <lineage>
        <taxon>unclassified sequences</taxon>
        <taxon>metagenomes</taxon>
        <taxon>ecological metagenomes</taxon>
    </lineage>
</organism>
<gene>
    <name evidence="4" type="ORF">METZ01_LOCUS472190</name>
</gene>
<keyword evidence="3" id="KW-0808">Transferase</keyword>
<dbReference type="InterPro" id="IPR011610">
    <property type="entry name" value="SAM_mthyl_Trfase_ML2640-like"/>
</dbReference>
<dbReference type="EMBL" id="UINC01200445">
    <property type="protein sequence ID" value="SVE19336.1"/>
    <property type="molecule type" value="Genomic_DNA"/>
</dbReference>
<keyword evidence="2" id="KW-0489">Methyltransferase</keyword>
<evidence type="ECO:0000256" key="1">
    <source>
        <dbReference type="ARBA" id="ARBA00008138"/>
    </source>
</evidence>
<dbReference type="PANTHER" id="PTHR43619">
    <property type="entry name" value="S-ADENOSYL-L-METHIONINE-DEPENDENT METHYLTRANSFERASE YKTD-RELATED"/>
    <property type="match status" value="1"/>
</dbReference>